<reference evidence="1" key="1">
    <citation type="submission" date="2023-11" db="EMBL/GenBank/DDBJ databases">
        <title>Genome assemblies of two species of porcelain crab, Petrolisthes cinctipes and Petrolisthes manimaculis (Anomura: Porcellanidae).</title>
        <authorList>
            <person name="Angst P."/>
        </authorList>
    </citation>
    <scope>NUCLEOTIDE SEQUENCE</scope>
    <source>
        <strain evidence="1">PB745_02</strain>
        <tissue evidence="1">Gill</tissue>
    </source>
</reference>
<dbReference type="EMBL" id="JAWZYT010002568">
    <property type="protein sequence ID" value="KAK4303541.1"/>
    <property type="molecule type" value="Genomic_DNA"/>
</dbReference>
<sequence length="75" mass="8496">MWWKYFNTSEHIARSERLVVRVCVKHGWPQDYSFGDDVGDVNGDLFDPAGEHEGGGRLFGFLPAYGPNRKVPNSL</sequence>
<dbReference type="AlphaFoldDB" id="A0AAE1P972"/>
<protein>
    <submittedName>
        <fullName evidence="1">Uncharacterized protein</fullName>
    </submittedName>
</protein>
<dbReference type="Proteomes" id="UP001292094">
    <property type="component" value="Unassembled WGS sequence"/>
</dbReference>
<comment type="caution">
    <text evidence="1">The sequence shown here is derived from an EMBL/GenBank/DDBJ whole genome shotgun (WGS) entry which is preliminary data.</text>
</comment>
<evidence type="ECO:0000313" key="1">
    <source>
        <dbReference type="EMBL" id="KAK4303541.1"/>
    </source>
</evidence>
<accession>A0AAE1P972</accession>
<keyword evidence="2" id="KW-1185">Reference proteome</keyword>
<proteinExistence type="predicted"/>
<gene>
    <name evidence="1" type="ORF">Pmani_024455</name>
</gene>
<name>A0AAE1P972_9EUCA</name>
<organism evidence="1 2">
    <name type="scientific">Petrolisthes manimaculis</name>
    <dbReference type="NCBI Taxonomy" id="1843537"/>
    <lineage>
        <taxon>Eukaryota</taxon>
        <taxon>Metazoa</taxon>
        <taxon>Ecdysozoa</taxon>
        <taxon>Arthropoda</taxon>
        <taxon>Crustacea</taxon>
        <taxon>Multicrustacea</taxon>
        <taxon>Malacostraca</taxon>
        <taxon>Eumalacostraca</taxon>
        <taxon>Eucarida</taxon>
        <taxon>Decapoda</taxon>
        <taxon>Pleocyemata</taxon>
        <taxon>Anomura</taxon>
        <taxon>Galatheoidea</taxon>
        <taxon>Porcellanidae</taxon>
        <taxon>Petrolisthes</taxon>
    </lineage>
</organism>
<evidence type="ECO:0000313" key="2">
    <source>
        <dbReference type="Proteomes" id="UP001292094"/>
    </source>
</evidence>